<proteinExistence type="predicted"/>
<feature type="compositionally biased region" description="Low complexity" evidence="1">
    <location>
        <begin position="484"/>
        <end position="510"/>
    </location>
</feature>
<dbReference type="NCBIfam" id="NF033903">
    <property type="entry name" value="VaFE_rpt"/>
    <property type="match status" value="1"/>
</dbReference>
<dbReference type="RefSeq" id="WP_125601844.1">
    <property type="nucleotide sequence ID" value="NZ_JBHSSM010000021.1"/>
</dbReference>
<dbReference type="InterPro" id="IPR041100">
    <property type="entry name" value="TQ"/>
</dbReference>
<keyword evidence="5" id="KW-1185">Reference proteome</keyword>
<evidence type="ECO:0000259" key="3">
    <source>
        <dbReference type="Pfam" id="PF18202"/>
    </source>
</evidence>
<evidence type="ECO:0000313" key="5">
    <source>
        <dbReference type="Proteomes" id="UP001596310"/>
    </source>
</evidence>
<feature type="compositionally biased region" description="Low complexity" evidence="1">
    <location>
        <begin position="537"/>
        <end position="553"/>
    </location>
</feature>
<accession>A0ABW1USE7</accession>
<feature type="signal peptide" evidence="2">
    <location>
        <begin position="1"/>
        <end position="28"/>
    </location>
</feature>
<gene>
    <name evidence="4" type="ORF">ACFQHW_09615</name>
</gene>
<sequence length="593" mass="62941">MKKLKRALIYLAVVIAALALGRPATARAADDVRYLGGIGYTGGASWLDGIPLGENTITKISQPFGIISGITAAENGPNSVQGQKFRASKTSAGIEDLKLGNLAYCLNYALNTPIGPASPAETLTDTEKQALELVLLLGYQEIGSKVIKGSAVANLTNLDAYVVTQWLVQEIVQPEAKQAFELVPQINQAVEKFRSQLEVAIGAGLGLSLASVGQTTQNGRIAATYQLVTNPAGLAGTADIQLADIQLDNAIPGAILTQGETVYSLAHQQTVTLPLGATFTISVPDHLHGRTVNIEARAALENHHTFVRYAAPNPNNQQPSIVLGDNIPDKNLSAATTFTWTTQPRPSLSTMATAVNGSKIIAPTIAAQIIDEITLTNLNVGESYTLEGQLFEAETGQPLEIDGAPVTAGKSFVPDGPTSLVTMTFTFDATKIQGRRVVVYQTLKKNGWVVARHHDRADAGQTVTIGKINPPVTDPDPEDEEEIPTTPDGPSDPDNPNNPADPENPTAPTDDPLELTKAASIRPILPQTDLPNADGATWSTTQLGTIGTTKTATNNKLPQANESSHKRLTLAGLILLSLAGLIGRRHWHRRLTQ</sequence>
<feature type="region of interest" description="Disordered" evidence="1">
    <location>
        <begin position="525"/>
        <end position="563"/>
    </location>
</feature>
<evidence type="ECO:0000313" key="4">
    <source>
        <dbReference type="EMBL" id="MFC6315817.1"/>
    </source>
</evidence>
<protein>
    <submittedName>
        <fullName evidence="4">VaFE repeat-containing surface-anchored protein</fullName>
    </submittedName>
</protein>
<keyword evidence="2" id="KW-0732">Signal</keyword>
<dbReference type="Pfam" id="PF18202">
    <property type="entry name" value="TQ"/>
    <property type="match status" value="1"/>
</dbReference>
<dbReference type="EMBL" id="JBHSSM010000021">
    <property type="protein sequence ID" value="MFC6315817.1"/>
    <property type="molecule type" value="Genomic_DNA"/>
</dbReference>
<dbReference type="Gene3D" id="2.60.40.3930">
    <property type="match status" value="1"/>
</dbReference>
<comment type="caution">
    <text evidence="4">The sequence shown here is derived from an EMBL/GenBank/DDBJ whole genome shotgun (WGS) entry which is preliminary data.</text>
</comment>
<reference evidence="5" key="1">
    <citation type="journal article" date="2019" name="Int. J. Syst. Evol. Microbiol.">
        <title>The Global Catalogue of Microorganisms (GCM) 10K type strain sequencing project: providing services to taxonomists for standard genome sequencing and annotation.</title>
        <authorList>
            <consortium name="The Broad Institute Genomics Platform"/>
            <consortium name="The Broad Institute Genome Sequencing Center for Infectious Disease"/>
            <person name="Wu L."/>
            <person name="Ma J."/>
        </authorList>
    </citation>
    <scope>NUCLEOTIDE SEQUENCE [LARGE SCALE GENOMIC DNA]</scope>
    <source>
        <strain evidence="5">CCM 8897</strain>
    </source>
</reference>
<feature type="domain" description="T-Q ester bond containing" evidence="3">
    <location>
        <begin position="346"/>
        <end position="464"/>
    </location>
</feature>
<dbReference type="Proteomes" id="UP001596310">
    <property type="component" value="Unassembled WGS sequence"/>
</dbReference>
<name>A0ABW1USE7_9LACO</name>
<feature type="region of interest" description="Disordered" evidence="1">
    <location>
        <begin position="460"/>
        <end position="513"/>
    </location>
</feature>
<feature type="chain" id="PRO_5045614530" evidence="2">
    <location>
        <begin position="29"/>
        <end position="593"/>
    </location>
</feature>
<evidence type="ECO:0000256" key="2">
    <source>
        <dbReference type="SAM" id="SignalP"/>
    </source>
</evidence>
<organism evidence="4 5">
    <name type="scientific">Lapidilactobacillus achengensis</name>
    <dbReference type="NCBI Taxonomy" id="2486000"/>
    <lineage>
        <taxon>Bacteria</taxon>
        <taxon>Bacillati</taxon>
        <taxon>Bacillota</taxon>
        <taxon>Bacilli</taxon>
        <taxon>Lactobacillales</taxon>
        <taxon>Lactobacillaceae</taxon>
        <taxon>Lapidilactobacillus</taxon>
    </lineage>
</organism>
<evidence type="ECO:0000256" key="1">
    <source>
        <dbReference type="SAM" id="MobiDB-lite"/>
    </source>
</evidence>